<dbReference type="EMBL" id="KK116368">
    <property type="protein sequence ID" value="KFM67586.1"/>
    <property type="molecule type" value="Genomic_DNA"/>
</dbReference>
<evidence type="ECO:0000256" key="4">
    <source>
        <dbReference type="PROSITE-ProRule" id="PRU00176"/>
    </source>
</evidence>
<dbReference type="PANTHER" id="PTHR15683:SF8">
    <property type="entry name" value="SCAFFOLD ATTACHMENT FACTOR B, ISOFORM B"/>
    <property type="match status" value="1"/>
</dbReference>
<dbReference type="InterPro" id="IPR051738">
    <property type="entry name" value="SAF_Modulators"/>
</dbReference>
<gene>
    <name evidence="8" type="ORF">X975_10691</name>
</gene>
<organism evidence="8 9">
    <name type="scientific">Stegodyphus mimosarum</name>
    <name type="common">African social velvet spider</name>
    <dbReference type="NCBI Taxonomy" id="407821"/>
    <lineage>
        <taxon>Eukaryota</taxon>
        <taxon>Metazoa</taxon>
        <taxon>Ecdysozoa</taxon>
        <taxon>Arthropoda</taxon>
        <taxon>Chelicerata</taxon>
        <taxon>Arachnida</taxon>
        <taxon>Araneae</taxon>
        <taxon>Araneomorphae</taxon>
        <taxon>Entelegynae</taxon>
        <taxon>Eresoidea</taxon>
        <taxon>Eresidae</taxon>
        <taxon>Stegodyphus</taxon>
    </lineage>
</organism>
<reference evidence="8 9" key="1">
    <citation type="submission" date="2013-11" db="EMBL/GenBank/DDBJ databases">
        <title>Genome sequencing of Stegodyphus mimosarum.</title>
        <authorList>
            <person name="Bechsgaard J."/>
        </authorList>
    </citation>
    <scope>NUCLEOTIDE SEQUENCE [LARGE SCALE GENOMIC DNA]</scope>
</reference>
<dbReference type="PROSITE" id="PS50800">
    <property type="entry name" value="SAP"/>
    <property type="match status" value="1"/>
</dbReference>
<accession>A0A087TR47</accession>
<feature type="compositionally biased region" description="Polar residues" evidence="5">
    <location>
        <begin position="180"/>
        <end position="205"/>
    </location>
</feature>
<feature type="compositionally biased region" description="Polar residues" evidence="5">
    <location>
        <begin position="721"/>
        <end position="734"/>
    </location>
</feature>
<dbReference type="Gene3D" id="1.10.720.30">
    <property type="entry name" value="SAP domain"/>
    <property type="match status" value="1"/>
</dbReference>
<feature type="domain" description="RRM" evidence="6">
    <location>
        <begin position="258"/>
        <end position="336"/>
    </location>
</feature>
<feature type="compositionally biased region" description="Basic and acidic residues" evidence="5">
    <location>
        <begin position="620"/>
        <end position="641"/>
    </location>
</feature>
<dbReference type="GO" id="GO:0050684">
    <property type="term" value="P:regulation of mRNA processing"/>
    <property type="evidence" value="ECO:0007669"/>
    <property type="project" value="TreeGrafter"/>
</dbReference>
<dbReference type="PANTHER" id="PTHR15683">
    <property type="entry name" value="SCAFFOLD ATTACHMENT FACTOR B-RELATED"/>
    <property type="match status" value="1"/>
</dbReference>
<dbReference type="Pfam" id="PF00076">
    <property type="entry name" value="RRM_1"/>
    <property type="match status" value="1"/>
</dbReference>
<feature type="region of interest" description="Disordered" evidence="5">
    <location>
        <begin position="561"/>
        <end position="658"/>
    </location>
</feature>
<feature type="non-terminal residue" evidence="8">
    <location>
        <position position="734"/>
    </location>
</feature>
<evidence type="ECO:0000259" key="6">
    <source>
        <dbReference type="PROSITE" id="PS50102"/>
    </source>
</evidence>
<dbReference type="InterPro" id="IPR003034">
    <property type="entry name" value="SAP_dom"/>
</dbReference>
<evidence type="ECO:0000256" key="1">
    <source>
        <dbReference type="ARBA" id="ARBA00004123"/>
    </source>
</evidence>
<dbReference type="SUPFAM" id="SSF68906">
    <property type="entry name" value="SAP domain"/>
    <property type="match status" value="1"/>
</dbReference>
<dbReference type="STRING" id="407821.A0A087TR47"/>
<feature type="compositionally biased region" description="Basic and acidic residues" evidence="5">
    <location>
        <begin position="673"/>
        <end position="719"/>
    </location>
</feature>
<feature type="compositionally biased region" description="Basic and acidic residues" evidence="5">
    <location>
        <begin position="166"/>
        <end position="175"/>
    </location>
</feature>
<dbReference type="SMART" id="SM00360">
    <property type="entry name" value="RRM"/>
    <property type="match status" value="1"/>
</dbReference>
<feature type="compositionally biased region" description="Basic and acidic residues" evidence="5">
    <location>
        <begin position="561"/>
        <end position="577"/>
    </location>
</feature>
<keyword evidence="9" id="KW-1185">Reference proteome</keyword>
<proteinExistence type="predicted"/>
<keyword evidence="3" id="KW-0539">Nucleus</keyword>
<comment type="subcellular location">
    <subcellularLocation>
        <location evidence="1">Nucleus</location>
    </subcellularLocation>
</comment>
<evidence type="ECO:0000256" key="3">
    <source>
        <dbReference type="ARBA" id="ARBA00023242"/>
    </source>
</evidence>
<evidence type="ECO:0000313" key="8">
    <source>
        <dbReference type="EMBL" id="KFM67586.1"/>
    </source>
</evidence>
<keyword evidence="2 4" id="KW-0694">RNA-binding</keyword>
<dbReference type="Pfam" id="PF02037">
    <property type="entry name" value="SAP"/>
    <property type="match status" value="1"/>
</dbReference>
<dbReference type="AlphaFoldDB" id="A0A087TR47"/>
<dbReference type="CDD" id="cd12417">
    <property type="entry name" value="RRM_SAFB_like"/>
    <property type="match status" value="1"/>
</dbReference>
<evidence type="ECO:0000256" key="5">
    <source>
        <dbReference type="SAM" id="MobiDB-lite"/>
    </source>
</evidence>
<dbReference type="InterPro" id="IPR035979">
    <property type="entry name" value="RBD_domain_sf"/>
</dbReference>
<dbReference type="GO" id="GO:0003723">
    <property type="term" value="F:RNA binding"/>
    <property type="evidence" value="ECO:0007669"/>
    <property type="project" value="UniProtKB-UniRule"/>
</dbReference>
<feature type="compositionally biased region" description="Low complexity" evidence="5">
    <location>
        <begin position="363"/>
        <end position="374"/>
    </location>
</feature>
<feature type="compositionally biased region" description="Low complexity" evidence="5">
    <location>
        <begin position="454"/>
        <end position="482"/>
    </location>
</feature>
<evidence type="ECO:0000259" key="7">
    <source>
        <dbReference type="PROSITE" id="PS50800"/>
    </source>
</evidence>
<dbReference type="OrthoDB" id="6159259at2759"/>
<dbReference type="GO" id="GO:0006357">
    <property type="term" value="P:regulation of transcription by RNA polymerase II"/>
    <property type="evidence" value="ECO:0007669"/>
    <property type="project" value="TreeGrafter"/>
</dbReference>
<protein>
    <submittedName>
        <fullName evidence="8">Scaffold attachment factor B2</fullName>
    </submittedName>
</protein>
<dbReference type="InterPro" id="IPR036361">
    <property type="entry name" value="SAP_dom_sf"/>
</dbReference>
<dbReference type="GO" id="GO:0005634">
    <property type="term" value="C:nucleus"/>
    <property type="evidence" value="ECO:0007669"/>
    <property type="project" value="UniProtKB-SubCell"/>
</dbReference>
<dbReference type="GO" id="GO:0043565">
    <property type="term" value="F:sequence-specific DNA binding"/>
    <property type="evidence" value="ECO:0007669"/>
    <property type="project" value="TreeGrafter"/>
</dbReference>
<feature type="domain" description="SAP" evidence="7">
    <location>
        <begin position="31"/>
        <end position="65"/>
    </location>
</feature>
<dbReference type="SMART" id="SM00513">
    <property type="entry name" value="SAP"/>
    <property type="match status" value="1"/>
</dbReference>
<sequence length="734" mass="84714">MSAAVENANMKTSSDGITVQLEENGNIHVKLVDLKVVDLKSELEKRELDKSGVKSVLVERLKNALIDEGEDPDEFTFEINCESSVCRSPVNKKKKSQSPNANGCVDDVSEEINENYNNEEKNSSNDVTLQISIDEEEAQLNEEESRLNEETQLIEEESSEYVLKNSDNENIKNSEENSSVLNLETTDDTSTPSTREPSSNQSSPVKPSKMSTNEELKEKKTKSSTPLKNVEASATVSAKVLKVLGKSDKLKNASMLSKSLWITGLPNTTRAADIKALFSKQGRVVSVKIVKSTKQTPGKCYGFVTMATSKDATKAIQNLHRTELNGRTISVERTQSEPNTLIKKAESKVVTVKKQTVKKETVVTKSTVDSSKSSANQEKVTPKPEAKSSESIKPSAEEASKHKNEKSEPSEKSKSRDKDRKSKEHKEKDVRGSLKRPSGIRTRPFSERSRYGPFRRSFARPFSSRSGFGSSSFRSRTSLGSFKIRDERLHPRDLIREKREAERRRLAEISRHKYIERKQREEAYRLEREKEKLRLEREILERERAEILKLEREKQRLERERLEREREELRRQAEIRRSSKRSFSRVDRDPDSFWEERKKSASRYEGRFHAEGPSASRYDYASRERTSFGRHDFESRSDRYASQKSLEPPLHADFGDRDLRREVTIRTREDRQIFSRSDFRERDGNRRNFSSRERERHSSSSRREPRDDWKHDRRVHERIVSPSSGSGQRRMTYY</sequence>
<evidence type="ECO:0000256" key="2">
    <source>
        <dbReference type="ARBA" id="ARBA00022884"/>
    </source>
</evidence>
<feature type="compositionally biased region" description="Basic and acidic residues" evidence="5">
    <location>
        <begin position="380"/>
        <end position="432"/>
    </location>
</feature>
<dbReference type="Gene3D" id="3.30.70.330">
    <property type="match status" value="1"/>
</dbReference>
<feature type="region of interest" description="Disordered" evidence="5">
    <location>
        <begin position="353"/>
        <end position="487"/>
    </location>
</feature>
<feature type="region of interest" description="Disordered" evidence="5">
    <location>
        <begin position="673"/>
        <end position="734"/>
    </location>
</feature>
<dbReference type="OMA" id="GQRRMTY"/>
<evidence type="ECO:0000313" key="9">
    <source>
        <dbReference type="Proteomes" id="UP000054359"/>
    </source>
</evidence>
<feature type="compositionally biased region" description="Basic and acidic residues" evidence="5">
    <location>
        <begin position="584"/>
        <end position="610"/>
    </location>
</feature>
<dbReference type="InterPro" id="IPR000504">
    <property type="entry name" value="RRM_dom"/>
</dbReference>
<dbReference type="InterPro" id="IPR012677">
    <property type="entry name" value="Nucleotide-bd_a/b_plait_sf"/>
</dbReference>
<dbReference type="SUPFAM" id="SSF54928">
    <property type="entry name" value="RNA-binding domain, RBD"/>
    <property type="match status" value="1"/>
</dbReference>
<dbReference type="PROSITE" id="PS50102">
    <property type="entry name" value="RRM"/>
    <property type="match status" value="1"/>
</dbReference>
<dbReference type="Proteomes" id="UP000054359">
    <property type="component" value="Unassembled WGS sequence"/>
</dbReference>
<feature type="region of interest" description="Disordered" evidence="5">
    <location>
        <begin position="139"/>
        <end position="230"/>
    </location>
</feature>
<name>A0A087TR47_STEMI</name>